<dbReference type="SUPFAM" id="SSF56176">
    <property type="entry name" value="FAD-binding/transporter-associated domain-like"/>
    <property type="match status" value="1"/>
</dbReference>
<sequence length="420" mass="46758">MDPAPSPLIPLTLLLLYSLLLLAFQGCCNLSRYCLQYYPEQPENSQGRLATLLAQRERYLWAGRLGNAALSIALGWLLGSRLSTTLGSYLASQGPAASSWQGVLVGLLLAGLLYLYALGVLYWPRHWARRQATHLLPRLGWLLQGCYLLSWPLLRLAEHSATALQQLAGIVPGYRTARAQSEEQASLASQRVMASAAELGELEVLDWANSREDLVFLDSHAALHEVFELFRRHTYSRYPVWDEASGRFIGLLHIKDLLLQLSLLEMLPGKFDLASLLRPLERVHRHLPLASLLEQFRQGGTHFALVEEADGKAIGFLTMEDVLEVLVGDIQDEHRKVERGVLSYQPGKLLVRGDTPLFKLERLLGVDLDAIQADTLAGLLYASLERMPEEGEQFELAGLRISIKKMKGPKIVLAKVTLAA</sequence>
<dbReference type="EMBL" id="PIYS01000018">
    <property type="protein sequence ID" value="PKF71094.1"/>
    <property type="molecule type" value="Genomic_DNA"/>
</dbReference>
<proteinExistence type="predicted"/>
<name>A0A2I0CPQ3_9PSED</name>
<feature type="transmembrane region" description="Helical" evidence="9">
    <location>
        <begin position="59"/>
        <end position="79"/>
    </location>
</feature>
<keyword evidence="2" id="KW-1003">Cell membrane</keyword>
<dbReference type="InterPro" id="IPR046342">
    <property type="entry name" value="CBS_dom_sf"/>
</dbReference>
<keyword evidence="3 9" id="KW-0812">Transmembrane</keyword>
<evidence type="ECO:0000313" key="11">
    <source>
        <dbReference type="EMBL" id="PKF71094.1"/>
    </source>
</evidence>
<evidence type="ECO:0000256" key="6">
    <source>
        <dbReference type="ARBA" id="ARBA00023122"/>
    </source>
</evidence>
<dbReference type="Gene3D" id="3.10.580.10">
    <property type="entry name" value="CBS-domain"/>
    <property type="match status" value="1"/>
</dbReference>
<evidence type="ECO:0000313" key="12">
    <source>
        <dbReference type="Proteomes" id="UP000242861"/>
    </source>
</evidence>
<dbReference type="Pfam" id="PF03471">
    <property type="entry name" value="CorC_HlyC"/>
    <property type="match status" value="1"/>
</dbReference>
<gene>
    <name evidence="11" type="ORF">CW360_11355</name>
</gene>
<dbReference type="SMART" id="SM00116">
    <property type="entry name" value="CBS"/>
    <property type="match status" value="2"/>
</dbReference>
<protein>
    <recommendedName>
        <fullName evidence="10">CBS domain-containing protein</fullName>
    </recommendedName>
</protein>
<dbReference type="GO" id="GO:0050660">
    <property type="term" value="F:flavin adenine dinucleotide binding"/>
    <property type="evidence" value="ECO:0007669"/>
    <property type="project" value="InterPro"/>
</dbReference>
<dbReference type="PANTHER" id="PTHR43099:SF5">
    <property type="entry name" value="HLYC_CORC FAMILY TRANSPORTER"/>
    <property type="match status" value="1"/>
</dbReference>
<dbReference type="InterPro" id="IPR036318">
    <property type="entry name" value="FAD-bd_PCMH-like_sf"/>
</dbReference>
<dbReference type="InterPro" id="IPR002550">
    <property type="entry name" value="CNNM"/>
</dbReference>
<dbReference type="Pfam" id="PF01595">
    <property type="entry name" value="CNNM"/>
    <property type="match status" value="1"/>
</dbReference>
<dbReference type="CDD" id="cd04590">
    <property type="entry name" value="CBS_pair_CorC_HlyC_assoc"/>
    <property type="match status" value="1"/>
</dbReference>
<evidence type="ECO:0000256" key="2">
    <source>
        <dbReference type="ARBA" id="ARBA00022475"/>
    </source>
</evidence>
<dbReference type="SUPFAM" id="SSF54631">
    <property type="entry name" value="CBS-domain pair"/>
    <property type="match status" value="1"/>
</dbReference>
<evidence type="ECO:0000256" key="8">
    <source>
        <dbReference type="PROSITE-ProRule" id="PRU00703"/>
    </source>
</evidence>
<dbReference type="GO" id="GO:0005886">
    <property type="term" value="C:plasma membrane"/>
    <property type="evidence" value="ECO:0007669"/>
    <property type="project" value="UniProtKB-SubCell"/>
</dbReference>
<dbReference type="InterPro" id="IPR000644">
    <property type="entry name" value="CBS_dom"/>
</dbReference>
<feature type="transmembrane region" description="Helical" evidence="9">
    <location>
        <begin position="99"/>
        <end position="123"/>
    </location>
</feature>
<keyword evidence="6 8" id="KW-0129">CBS domain</keyword>
<dbReference type="InterPro" id="IPR051676">
    <property type="entry name" value="UPF0053_domain"/>
</dbReference>
<feature type="domain" description="CBS" evidence="10">
    <location>
        <begin position="209"/>
        <end position="269"/>
    </location>
</feature>
<evidence type="ECO:0000256" key="9">
    <source>
        <dbReference type="SAM" id="Phobius"/>
    </source>
</evidence>
<accession>A0A2I0CPQ3</accession>
<organism evidence="11 12">
    <name type="scientific">Pseudomonas fluvialis</name>
    <dbReference type="NCBI Taxonomy" id="1793966"/>
    <lineage>
        <taxon>Bacteria</taxon>
        <taxon>Pseudomonadati</taxon>
        <taxon>Pseudomonadota</taxon>
        <taxon>Gammaproteobacteria</taxon>
        <taxon>Pseudomonadales</taxon>
        <taxon>Pseudomonadaceae</taxon>
        <taxon>Pseudomonas</taxon>
    </lineage>
</organism>
<dbReference type="Proteomes" id="UP000242861">
    <property type="component" value="Unassembled WGS sequence"/>
</dbReference>
<dbReference type="AlphaFoldDB" id="A0A2I0CPQ3"/>
<comment type="subcellular location">
    <subcellularLocation>
        <location evidence="1">Cell membrane</location>
        <topology evidence="1">Multi-pass membrane protein</topology>
    </subcellularLocation>
</comment>
<dbReference type="Gene3D" id="3.30.465.10">
    <property type="match status" value="1"/>
</dbReference>
<feature type="transmembrane region" description="Helical" evidence="9">
    <location>
        <begin position="6"/>
        <end position="24"/>
    </location>
</feature>
<comment type="caution">
    <text evidence="11">The sequence shown here is derived from an EMBL/GenBank/DDBJ whole genome shotgun (WGS) entry which is preliminary data.</text>
</comment>
<evidence type="ECO:0000256" key="7">
    <source>
        <dbReference type="ARBA" id="ARBA00023136"/>
    </source>
</evidence>
<dbReference type="PROSITE" id="PS51371">
    <property type="entry name" value="CBS"/>
    <property type="match status" value="2"/>
</dbReference>
<evidence type="ECO:0000256" key="5">
    <source>
        <dbReference type="ARBA" id="ARBA00022989"/>
    </source>
</evidence>
<dbReference type="Pfam" id="PF00571">
    <property type="entry name" value="CBS"/>
    <property type="match status" value="2"/>
</dbReference>
<keyword evidence="7 9" id="KW-0472">Membrane</keyword>
<dbReference type="InterPro" id="IPR044751">
    <property type="entry name" value="Ion_transp-like_CBS"/>
</dbReference>
<evidence type="ECO:0000256" key="1">
    <source>
        <dbReference type="ARBA" id="ARBA00004651"/>
    </source>
</evidence>
<evidence type="ECO:0000259" key="10">
    <source>
        <dbReference type="PROSITE" id="PS51371"/>
    </source>
</evidence>
<evidence type="ECO:0000256" key="4">
    <source>
        <dbReference type="ARBA" id="ARBA00022737"/>
    </source>
</evidence>
<reference evidence="12" key="1">
    <citation type="submission" date="2017-12" db="EMBL/GenBank/DDBJ databases">
        <authorList>
            <person name="Yu X.-Y."/>
        </authorList>
    </citation>
    <scope>NUCLEOTIDE SEQUENCE [LARGE SCALE GENOMIC DNA]</scope>
    <source>
        <strain evidence="12">ZYSR67-Z</strain>
    </source>
</reference>
<dbReference type="InterPro" id="IPR005170">
    <property type="entry name" value="Transptr-assoc_dom"/>
</dbReference>
<keyword evidence="5 9" id="KW-1133">Transmembrane helix</keyword>
<dbReference type="InterPro" id="IPR016169">
    <property type="entry name" value="FAD-bd_PCMH_sub2"/>
</dbReference>
<feature type="domain" description="CBS" evidence="10">
    <location>
        <begin position="276"/>
        <end position="333"/>
    </location>
</feature>
<dbReference type="SMART" id="SM01091">
    <property type="entry name" value="CorC_HlyC"/>
    <property type="match status" value="1"/>
</dbReference>
<evidence type="ECO:0000256" key="3">
    <source>
        <dbReference type="ARBA" id="ARBA00022692"/>
    </source>
</evidence>
<keyword evidence="4" id="KW-0677">Repeat</keyword>
<dbReference type="PANTHER" id="PTHR43099">
    <property type="entry name" value="UPF0053 PROTEIN YRKA"/>
    <property type="match status" value="1"/>
</dbReference>